<protein>
    <submittedName>
        <fullName evidence="1">PEP-CTERM sorting domain-containing protein</fullName>
    </submittedName>
</protein>
<proteinExistence type="predicted"/>
<comment type="caution">
    <text evidence="1">The sequence shown here is derived from an EMBL/GenBank/DDBJ whole genome shotgun (WGS) entry which is preliminary data.</text>
</comment>
<evidence type="ECO:0000313" key="1">
    <source>
        <dbReference type="EMBL" id="NDV90486.1"/>
    </source>
</evidence>
<dbReference type="EMBL" id="JAAAWN010000004">
    <property type="protein sequence ID" value="NDV90486.1"/>
    <property type="molecule type" value="Genomic_DNA"/>
</dbReference>
<evidence type="ECO:0000313" key="2">
    <source>
        <dbReference type="Proteomes" id="UP000470213"/>
    </source>
</evidence>
<dbReference type="InterPro" id="IPR036514">
    <property type="entry name" value="SGNH_hydro_sf"/>
</dbReference>
<dbReference type="Proteomes" id="UP000470213">
    <property type="component" value="Unassembled WGS sequence"/>
</dbReference>
<accession>A0A7X5LJG1</accession>
<dbReference type="SUPFAM" id="SSF52266">
    <property type="entry name" value="SGNH hydrolase"/>
    <property type="match status" value="1"/>
</dbReference>
<dbReference type="AlphaFoldDB" id="A0A7X5LJG1"/>
<organism evidence="1 2">
    <name type="scientific">Alteromonas profundi</name>
    <dbReference type="NCBI Taxonomy" id="2696062"/>
    <lineage>
        <taxon>Bacteria</taxon>
        <taxon>Pseudomonadati</taxon>
        <taxon>Pseudomonadota</taxon>
        <taxon>Gammaproteobacteria</taxon>
        <taxon>Alteromonadales</taxon>
        <taxon>Alteromonadaceae</taxon>
        <taxon>Alteromonas/Salinimonas group</taxon>
        <taxon>Alteromonas</taxon>
    </lineage>
</organism>
<gene>
    <name evidence="1" type="ORF">GTH32_04645</name>
</gene>
<reference evidence="1 2" key="1">
    <citation type="submission" date="2020-01" db="EMBL/GenBank/DDBJ databases">
        <authorList>
            <person name="Chen J."/>
            <person name="Zhu S."/>
            <person name="Yang J."/>
        </authorList>
    </citation>
    <scope>NUCLEOTIDE SEQUENCE [LARGE SCALE GENOMIC DNA]</scope>
    <source>
        <strain evidence="1 2">345S023</strain>
    </source>
</reference>
<name>A0A7X5LJG1_9ALTE</name>
<dbReference type="GO" id="GO:0016788">
    <property type="term" value="F:hydrolase activity, acting on ester bonds"/>
    <property type="evidence" value="ECO:0007669"/>
    <property type="project" value="UniProtKB-ARBA"/>
</dbReference>
<dbReference type="Gene3D" id="3.40.50.1110">
    <property type="entry name" value="SGNH hydrolase"/>
    <property type="match status" value="1"/>
</dbReference>
<keyword evidence="2" id="KW-1185">Reference proteome</keyword>
<sequence length="309" mass="34526">MLRMIRKIVALILILNPNLVFAETKVLFIGNSFTFGYGSPVKYYRAKSVTDLNNEGIGGVPALFKSFTVQAGLNYDVYLETHGGSDFNYHLNNELDVIGSQSWDQVLMHSYSTLDKENPGDPESLIKSTANLSEFLHGLNPDIEVYITATWSRPDLIYKADRRWSGTPIEKMALDVRAGYNLAAQSPYVTAVNAVGEAWTQAMKLGIADTNPYDGIEFGKVSLWTWDYYHASAYGYYLHALMAFGNLTGLDPRSLGENECSGFELGMSQHQIKMLQQAAFEQLIKDKRLTPSSLSKPKFSQQPKRCSAM</sequence>